<dbReference type="PANTHER" id="PTHR38099">
    <property type="entry name" value="LARGE RIBOSOMAL RNA SUBUNIT ACCUMULATION PROTEIN YCED"/>
    <property type="match status" value="1"/>
</dbReference>
<proteinExistence type="inferred from homology"/>
<keyword evidence="4" id="KW-0690">Ribosome biogenesis</keyword>
<evidence type="ECO:0000256" key="2">
    <source>
        <dbReference type="ARBA" id="ARBA00010740"/>
    </source>
</evidence>
<dbReference type="PANTHER" id="PTHR38099:SF1">
    <property type="entry name" value="LARGE RIBOSOMAL RNA SUBUNIT ACCUMULATION PROTEIN YCED"/>
    <property type="match status" value="1"/>
</dbReference>
<feature type="region of interest" description="Disordered" evidence="6">
    <location>
        <begin position="187"/>
        <end position="206"/>
    </location>
</feature>
<dbReference type="Proteomes" id="UP000060602">
    <property type="component" value="Chromosome"/>
</dbReference>
<dbReference type="GO" id="GO:0005829">
    <property type="term" value="C:cytosol"/>
    <property type="evidence" value="ECO:0007669"/>
    <property type="project" value="TreeGrafter"/>
</dbReference>
<evidence type="ECO:0000256" key="4">
    <source>
        <dbReference type="ARBA" id="ARBA00022517"/>
    </source>
</evidence>
<evidence type="ECO:0000313" key="8">
    <source>
        <dbReference type="Proteomes" id="UP000060602"/>
    </source>
</evidence>
<protein>
    <recommendedName>
        <fullName evidence="3">Large ribosomal RNA subunit accumulation protein YceD</fullName>
    </recommendedName>
    <alternativeName>
        <fullName evidence="5">23S rRNA accumulation protein YceD</fullName>
    </alternativeName>
</protein>
<evidence type="ECO:0000313" key="7">
    <source>
        <dbReference type="EMBL" id="AUZ18253.1"/>
    </source>
</evidence>
<dbReference type="InterPro" id="IPR003772">
    <property type="entry name" value="YceD"/>
</dbReference>
<accession>A0A2L0PU99</accession>
<gene>
    <name evidence="7" type="ORF">AL504_31515</name>
</gene>
<dbReference type="EMBL" id="CP014060">
    <property type="protein sequence ID" value="AUZ18253.1"/>
    <property type="molecule type" value="Genomic_DNA"/>
</dbReference>
<reference evidence="8" key="1">
    <citation type="submission" date="2015-12" db="EMBL/GenBank/DDBJ databases">
        <title>FDA dAtabase for Regulatory Grade micrObial Sequences (FDA-ARGOS): Supporting development and validation of Infectious Disease Dx tests.</title>
        <authorList>
            <person name="Case J."/>
            <person name="Tallon L."/>
            <person name="Sadzewicz L."/>
            <person name="Sengamalay N."/>
            <person name="Ott S."/>
            <person name="Godinez A."/>
            <person name="Nagaraj S."/>
            <person name="Nadendla S."/>
            <person name="Sichtig H."/>
        </authorList>
    </citation>
    <scope>NUCLEOTIDE SEQUENCE [LARGE SCALE GENOMIC DNA]</scope>
    <source>
        <strain evidence="8">FDAARGOS_147</strain>
    </source>
</reference>
<evidence type="ECO:0000256" key="1">
    <source>
        <dbReference type="ARBA" id="ARBA00002868"/>
    </source>
</evidence>
<feature type="region of interest" description="Disordered" evidence="6">
    <location>
        <begin position="125"/>
        <end position="154"/>
    </location>
</feature>
<comment type="function">
    <text evidence="1">Plays a role in synthesis, processing and/or stability of 23S rRNA.</text>
</comment>
<evidence type="ECO:0000256" key="6">
    <source>
        <dbReference type="SAM" id="MobiDB-lite"/>
    </source>
</evidence>
<organism evidence="7 8">
    <name type="scientific">Alcaligenes xylosoxydans xylosoxydans</name>
    <name type="common">Achromobacter xylosoxidans</name>
    <dbReference type="NCBI Taxonomy" id="85698"/>
    <lineage>
        <taxon>Bacteria</taxon>
        <taxon>Pseudomonadati</taxon>
        <taxon>Pseudomonadota</taxon>
        <taxon>Betaproteobacteria</taxon>
        <taxon>Burkholderiales</taxon>
        <taxon>Alcaligenaceae</taxon>
        <taxon>Achromobacter</taxon>
    </lineage>
</organism>
<evidence type="ECO:0000256" key="3">
    <source>
        <dbReference type="ARBA" id="ARBA00015716"/>
    </source>
</evidence>
<evidence type="ECO:0000256" key="5">
    <source>
        <dbReference type="ARBA" id="ARBA00031841"/>
    </source>
</evidence>
<sequence length="219" mass="23553">MSRLCANAHARRPRAKGQNIKPIDAFAFAHSGKEAQGTIPLVRLTRAVDGLPEQPAGEAGLVTWSVRGEMGRAGLLQGQPLLHIHVQANPVVVCQRCNEPFAYPVDSEVLLQLVKSEADLDDGFASGDHAAGIDDEDEDGEEAGNAGKGFVSNQPEKVVGSHHFDLLAQIEDELILSVPYVPKHDVCPGAQAKDNEAPQEPVVKRPSPFAVLEQLKHKD</sequence>
<dbReference type="GO" id="GO:0042254">
    <property type="term" value="P:ribosome biogenesis"/>
    <property type="evidence" value="ECO:0007669"/>
    <property type="project" value="UniProtKB-KW"/>
</dbReference>
<dbReference type="Pfam" id="PF02620">
    <property type="entry name" value="YceD"/>
    <property type="match status" value="1"/>
</dbReference>
<name>A0A2L0PU99_ALCXX</name>
<dbReference type="AlphaFoldDB" id="A0A2L0PU99"/>
<feature type="compositionally biased region" description="Acidic residues" evidence="6">
    <location>
        <begin position="133"/>
        <end position="142"/>
    </location>
</feature>
<dbReference type="RefSeq" id="WP_081105246.1">
    <property type="nucleotide sequence ID" value="NZ_CP014060.2"/>
</dbReference>
<comment type="similarity">
    <text evidence="2">Belongs to the DUF177 domain family.</text>
</comment>
<dbReference type="InterPro" id="IPR039255">
    <property type="entry name" value="YceD_bac"/>
</dbReference>